<evidence type="ECO:0000256" key="13">
    <source>
        <dbReference type="ARBA" id="ARBA00023136"/>
    </source>
</evidence>
<dbReference type="EMBL" id="LN614827">
    <property type="protein sequence ID" value="CEG58694.1"/>
    <property type="molecule type" value="Genomic_DNA"/>
</dbReference>
<evidence type="ECO:0000256" key="2">
    <source>
        <dbReference type="ARBA" id="ARBA00004377"/>
    </source>
</evidence>
<evidence type="ECO:0000313" key="17">
    <source>
        <dbReference type="Proteomes" id="UP000032430"/>
    </source>
</evidence>
<evidence type="ECO:0000256" key="8">
    <source>
        <dbReference type="ARBA" id="ARBA00022519"/>
    </source>
</evidence>
<dbReference type="PANTHER" id="PTHR39083">
    <property type="entry name" value="CYCLIC DI-GMP-BINDING PROTEIN"/>
    <property type="match status" value="1"/>
</dbReference>
<keyword evidence="17" id="KW-1185">Reference proteome</keyword>
<dbReference type="Pfam" id="PF03170">
    <property type="entry name" value="BcsB"/>
    <property type="match status" value="1"/>
</dbReference>
<protein>
    <recommendedName>
        <fullName evidence="6 15">Cyclic di-GMP-binding protein</fullName>
    </recommendedName>
    <alternativeName>
        <fullName evidence="14 15">Cellulose synthase regulatory subunit</fullName>
    </alternativeName>
</protein>
<reference evidence="17" key="1">
    <citation type="submission" date="2014-09" db="EMBL/GenBank/DDBJ databases">
        <authorList>
            <person name="Gomez-Valero L."/>
        </authorList>
    </citation>
    <scope>NUCLEOTIDE SEQUENCE [LARGE SCALE GENOMIC DNA]</scope>
    <source>
        <strain evidence="17">ATCC700992</strain>
    </source>
</reference>
<comment type="pathway">
    <text evidence="3 15">Glycan metabolism; bacterial cellulose biosynthesis.</text>
</comment>
<dbReference type="InterPro" id="IPR003920">
    <property type="entry name" value="Cell_synth_B"/>
</dbReference>
<evidence type="ECO:0000256" key="3">
    <source>
        <dbReference type="ARBA" id="ARBA00005186"/>
    </source>
</evidence>
<dbReference type="InterPro" id="IPR018513">
    <property type="entry name" value="Cell_synthase_bac"/>
</dbReference>
<evidence type="ECO:0000256" key="6">
    <source>
        <dbReference type="ARBA" id="ARBA00021844"/>
    </source>
</evidence>
<dbReference type="PRINTS" id="PR01440">
    <property type="entry name" value="CELLSNTHASEB"/>
</dbReference>
<comment type="similarity">
    <text evidence="4 15">Belongs to the AcsB/BcsB family.</text>
</comment>
<dbReference type="GO" id="GO:0005886">
    <property type="term" value="C:plasma membrane"/>
    <property type="evidence" value="ECO:0007669"/>
    <property type="project" value="UniProtKB-SubCell"/>
</dbReference>
<evidence type="ECO:0000256" key="7">
    <source>
        <dbReference type="ARBA" id="ARBA00022475"/>
    </source>
</evidence>
<comment type="function">
    <text evidence="1 15">Binds the cellulose synthase activator, bis-(3'-5') cyclic diguanylic acid (c-di-GMP).</text>
</comment>
<feature type="transmembrane region" description="Helical" evidence="15">
    <location>
        <begin position="738"/>
        <end position="757"/>
    </location>
</feature>
<dbReference type="Gene3D" id="2.60.120.260">
    <property type="entry name" value="Galactose-binding domain-like"/>
    <property type="match status" value="2"/>
</dbReference>
<keyword evidence="8 15" id="KW-0997">Cell inner membrane</keyword>
<evidence type="ECO:0000256" key="4">
    <source>
        <dbReference type="ARBA" id="ARBA00010714"/>
    </source>
</evidence>
<evidence type="ECO:0000256" key="12">
    <source>
        <dbReference type="ARBA" id="ARBA00022989"/>
    </source>
</evidence>
<keyword evidence="9 15" id="KW-0973">c-di-GMP</keyword>
<dbReference type="UniPathway" id="UPA00694"/>
<organism evidence="16 17">
    <name type="scientific">Legionella fallonii LLAP-10</name>
    <dbReference type="NCBI Taxonomy" id="1212491"/>
    <lineage>
        <taxon>Bacteria</taxon>
        <taxon>Pseudomonadati</taxon>
        <taxon>Pseudomonadota</taxon>
        <taxon>Gammaproteobacteria</taxon>
        <taxon>Legionellales</taxon>
        <taxon>Legionellaceae</taxon>
        <taxon>Legionella</taxon>
    </lineage>
</organism>
<evidence type="ECO:0000313" key="16">
    <source>
        <dbReference type="EMBL" id="CEG58694.1"/>
    </source>
</evidence>
<gene>
    <name evidence="16" type="primary">bcsB</name>
    <name evidence="16" type="ORF">LFA_3362</name>
</gene>
<dbReference type="KEGG" id="lfa:LFA_3362"/>
<name>A0A098G882_9GAMM</name>
<evidence type="ECO:0000256" key="11">
    <source>
        <dbReference type="ARBA" id="ARBA00022916"/>
    </source>
</evidence>
<keyword evidence="13 15" id="KW-0472">Membrane</keyword>
<keyword evidence="11 15" id="KW-0135">Cellulose biosynthesis</keyword>
<dbReference type="PANTHER" id="PTHR39083:SF1">
    <property type="entry name" value="CYCLIC DI-GMP-BINDING PROTEIN"/>
    <property type="match status" value="1"/>
</dbReference>
<dbReference type="AlphaFoldDB" id="A0A098G882"/>
<keyword evidence="10 15" id="KW-0812">Transmembrane</keyword>
<keyword evidence="12 15" id="KW-1133">Transmembrane helix</keyword>
<evidence type="ECO:0000256" key="5">
    <source>
        <dbReference type="ARBA" id="ARBA00011437"/>
    </source>
</evidence>
<dbReference type="STRING" id="1212491.LFA_3362"/>
<evidence type="ECO:0000256" key="14">
    <source>
        <dbReference type="ARBA" id="ARBA00033444"/>
    </source>
</evidence>
<dbReference type="GO" id="GO:0030244">
    <property type="term" value="P:cellulose biosynthetic process"/>
    <property type="evidence" value="ECO:0007669"/>
    <property type="project" value="UniProtKB-KW"/>
</dbReference>
<sequence length="767" mass="85401">MDDDLMIKKTVYITTLFLIAVSLLAQIIQAAPVKAQNTATKNQVTTQPATTVALTTDAPTQKIKLFFNKDTLTPKTFTIFGLNPDNSVEFTIRKDQLVTQAQLNLQFTPSPSLIPIQSQLKIYLNEELVGLITLIDEMLGKSNHLEIPIDPRFINDFNRLKLHFIGHYKAICENPANTTLWMEISKLSFLELMTQTLELKNELTHFPEPFFDRLDDKPLVLPMVFAAQPDLTQQRAAAILASWFGAKSRWHGQSFPALFNELPGRNAIVLLTNTQRPDFLKSYQTVNAPTVEMISHPDNPYIKLLVISGRDSNDLITAVKGIVTGNILFRGSSVTVDQVETIAPRKPYDAPYWVRTDRPTSFEELQQFKEQLQTRGFNPSPISLPFNLPPDLFLNGSPGVKISLKYRYTVPPPQGVSHLNVSLNNYFVQSFKLLSTSEQEPKLLGVVPLSAANDTTKQFTIPVLDLGTNNEMVFDFAYTNSIGGGTIDGRCESYTLTDNYAAIDGNSTIDFSNYYHYIALPNLRAFISAGFPFSRLADLSETWILISKQPLAVEVTTLLNTMGSIGSQTGFPVLAMSLTDDWAQLKNKDVDTLIIGNIPGELYDDSKINLLMKKTESWINSPFRQAELPDIPVTPGNAAVNNKTVVSSNGVLAAIIGLQSPYYKQRSIIGLLADTPRGFELLNETFSVKSLSGQVFGSVAVIKESGINSLQVGPIYHVGYLPWYMHIWLALQQHPINMALASLVAALIVTYLLWQALRAISRHRLKK</sequence>
<evidence type="ECO:0000256" key="10">
    <source>
        <dbReference type="ARBA" id="ARBA00022692"/>
    </source>
</evidence>
<evidence type="ECO:0000256" key="15">
    <source>
        <dbReference type="RuleBase" id="RU365021"/>
    </source>
</evidence>
<dbReference type="HOGENOM" id="CLU_003556_1_1_6"/>
<evidence type="ECO:0000256" key="1">
    <source>
        <dbReference type="ARBA" id="ARBA00002057"/>
    </source>
</evidence>
<dbReference type="NCBIfam" id="NF008323">
    <property type="entry name" value="PRK11114.1-1"/>
    <property type="match status" value="1"/>
</dbReference>
<dbReference type="NCBIfam" id="NF008325">
    <property type="entry name" value="PRK11114.1-3"/>
    <property type="match status" value="1"/>
</dbReference>
<accession>A0A098G882</accession>
<evidence type="ECO:0000256" key="9">
    <source>
        <dbReference type="ARBA" id="ARBA00022636"/>
    </source>
</evidence>
<dbReference type="GO" id="GO:0006011">
    <property type="term" value="P:UDP-alpha-D-glucose metabolic process"/>
    <property type="evidence" value="ECO:0007669"/>
    <property type="project" value="InterPro"/>
</dbReference>
<keyword evidence="7 15" id="KW-1003">Cell membrane</keyword>
<proteinExistence type="inferred from homology"/>
<dbReference type="Proteomes" id="UP000032430">
    <property type="component" value="Chromosome I"/>
</dbReference>
<comment type="subunit">
    <text evidence="5 15">Tightly associated with the cellulose synthase catalytic subunit.</text>
</comment>
<comment type="subcellular location">
    <subcellularLocation>
        <location evidence="2">Cell inner membrane</location>
        <topology evidence="2">Single-pass membrane protein</topology>
    </subcellularLocation>
</comment>